<dbReference type="PROSITE" id="PS50928">
    <property type="entry name" value="ABC_TM1"/>
    <property type="match status" value="1"/>
</dbReference>
<dbReference type="PANTHER" id="PTHR43744">
    <property type="entry name" value="ABC TRANSPORTER PERMEASE PROTEIN MG189-RELATED-RELATED"/>
    <property type="match status" value="1"/>
</dbReference>
<comment type="similarity">
    <text evidence="7">Belongs to the binding-protein-dependent transport system permease family.</text>
</comment>
<feature type="transmembrane region" description="Helical" evidence="7">
    <location>
        <begin position="142"/>
        <end position="161"/>
    </location>
</feature>
<dbReference type="InterPro" id="IPR000515">
    <property type="entry name" value="MetI-like"/>
</dbReference>
<feature type="transmembrane region" description="Helical" evidence="7">
    <location>
        <begin position="108"/>
        <end position="130"/>
    </location>
</feature>
<dbReference type="GO" id="GO:0055085">
    <property type="term" value="P:transmembrane transport"/>
    <property type="evidence" value="ECO:0007669"/>
    <property type="project" value="InterPro"/>
</dbReference>
<evidence type="ECO:0000313" key="9">
    <source>
        <dbReference type="EMBL" id="SCZ08205.1"/>
    </source>
</evidence>
<evidence type="ECO:0000313" key="10">
    <source>
        <dbReference type="Proteomes" id="UP000198636"/>
    </source>
</evidence>
<protein>
    <submittedName>
        <fullName evidence="9">Multiple sugar transport system permease protein</fullName>
    </submittedName>
</protein>
<organism evidence="9 10">
    <name type="scientific">Alkaliphilus peptidifermentans DSM 18978</name>
    <dbReference type="NCBI Taxonomy" id="1120976"/>
    <lineage>
        <taxon>Bacteria</taxon>
        <taxon>Bacillati</taxon>
        <taxon>Bacillota</taxon>
        <taxon>Clostridia</taxon>
        <taxon>Peptostreptococcales</taxon>
        <taxon>Natronincolaceae</taxon>
        <taxon>Alkaliphilus</taxon>
    </lineage>
</organism>
<dbReference type="AlphaFoldDB" id="A0A1G5L5R0"/>
<dbReference type="GO" id="GO:0005886">
    <property type="term" value="C:plasma membrane"/>
    <property type="evidence" value="ECO:0007669"/>
    <property type="project" value="UniProtKB-SubCell"/>
</dbReference>
<dbReference type="RefSeq" id="WP_330389246.1">
    <property type="nucleotide sequence ID" value="NZ_FMUS01000040.1"/>
</dbReference>
<evidence type="ECO:0000256" key="1">
    <source>
        <dbReference type="ARBA" id="ARBA00004651"/>
    </source>
</evidence>
<proteinExistence type="inferred from homology"/>
<feature type="transmembrane region" description="Helical" evidence="7">
    <location>
        <begin position="70"/>
        <end position="96"/>
    </location>
</feature>
<name>A0A1G5L5R0_9FIRM</name>
<gene>
    <name evidence="9" type="ORF">SAMN03080606_04094</name>
</gene>
<sequence>MNKMSWPKKIFIYSFLVFFSTLFLFPYFWTITSAFKSASELNAYPPVWIPTKWHFENFYNAWTSQPFTRYLINSVIIVIGTTMGQVVSCSLVAYGFARFKFKGRDTLFIILLATMMIPWDVTMIPLYMQFNFLGWINTLKPLIIPSWFGSPFYIFMLRQFLMGIPKDIEEAAMIDGANPFQIYLRIIMPLIKPALVLIGVFNTLAVWNDYLGPLIFLNDNAKYTLTLGLAQFKGIGGDIKMAAIMAVTTIICIPPTIAFFFAQKQIVDGITQTGIK</sequence>
<keyword evidence="9" id="KW-0762">Sugar transport</keyword>
<dbReference type="EMBL" id="FMUS01000040">
    <property type="protein sequence ID" value="SCZ08205.1"/>
    <property type="molecule type" value="Genomic_DNA"/>
</dbReference>
<keyword evidence="6 7" id="KW-0472">Membrane</keyword>
<keyword evidence="10" id="KW-1185">Reference proteome</keyword>
<dbReference type="Proteomes" id="UP000198636">
    <property type="component" value="Unassembled WGS sequence"/>
</dbReference>
<dbReference type="Pfam" id="PF00528">
    <property type="entry name" value="BPD_transp_1"/>
    <property type="match status" value="1"/>
</dbReference>
<comment type="subcellular location">
    <subcellularLocation>
        <location evidence="1 7">Cell membrane</location>
        <topology evidence="1 7">Multi-pass membrane protein</topology>
    </subcellularLocation>
</comment>
<evidence type="ECO:0000256" key="4">
    <source>
        <dbReference type="ARBA" id="ARBA00022692"/>
    </source>
</evidence>
<evidence type="ECO:0000256" key="5">
    <source>
        <dbReference type="ARBA" id="ARBA00022989"/>
    </source>
</evidence>
<dbReference type="SUPFAM" id="SSF161098">
    <property type="entry name" value="MetI-like"/>
    <property type="match status" value="1"/>
</dbReference>
<feature type="transmembrane region" description="Helical" evidence="7">
    <location>
        <begin position="241"/>
        <end position="262"/>
    </location>
</feature>
<accession>A0A1G5L5R0</accession>
<feature type="transmembrane region" description="Helical" evidence="7">
    <location>
        <begin position="182"/>
        <end position="207"/>
    </location>
</feature>
<dbReference type="CDD" id="cd06261">
    <property type="entry name" value="TM_PBP2"/>
    <property type="match status" value="1"/>
</dbReference>
<feature type="transmembrane region" description="Helical" evidence="7">
    <location>
        <begin position="12"/>
        <end position="29"/>
    </location>
</feature>
<dbReference type="InterPro" id="IPR035906">
    <property type="entry name" value="MetI-like_sf"/>
</dbReference>
<keyword evidence="4 7" id="KW-0812">Transmembrane</keyword>
<evidence type="ECO:0000259" key="8">
    <source>
        <dbReference type="PROSITE" id="PS50928"/>
    </source>
</evidence>
<dbReference type="PANTHER" id="PTHR43744:SF6">
    <property type="entry name" value="ABC TRANSPORTER PERMEASE PROTEIN YESQ-RELATED"/>
    <property type="match status" value="1"/>
</dbReference>
<evidence type="ECO:0000256" key="2">
    <source>
        <dbReference type="ARBA" id="ARBA00022448"/>
    </source>
</evidence>
<keyword evidence="2 7" id="KW-0813">Transport</keyword>
<dbReference type="Gene3D" id="1.10.3720.10">
    <property type="entry name" value="MetI-like"/>
    <property type="match status" value="1"/>
</dbReference>
<dbReference type="STRING" id="1120976.SAMN03080606_04094"/>
<feature type="domain" description="ABC transmembrane type-1" evidence="8">
    <location>
        <begin position="71"/>
        <end position="262"/>
    </location>
</feature>
<evidence type="ECO:0000256" key="6">
    <source>
        <dbReference type="ARBA" id="ARBA00023136"/>
    </source>
</evidence>
<reference evidence="9 10" key="1">
    <citation type="submission" date="2016-10" db="EMBL/GenBank/DDBJ databases">
        <authorList>
            <person name="de Groot N.N."/>
        </authorList>
    </citation>
    <scope>NUCLEOTIDE SEQUENCE [LARGE SCALE GENOMIC DNA]</scope>
    <source>
        <strain evidence="9 10">DSM 18978</strain>
    </source>
</reference>
<evidence type="ECO:0000256" key="3">
    <source>
        <dbReference type="ARBA" id="ARBA00022475"/>
    </source>
</evidence>
<keyword evidence="3" id="KW-1003">Cell membrane</keyword>
<keyword evidence="5 7" id="KW-1133">Transmembrane helix</keyword>
<evidence type="ECO:0000256" key="7">
    <source>
        <dbReference type="RuleBase" id="RU363032"/>
    </source>
</evidence>